<dbReference type="CDD" id="cd00180">
    <property type="entry name" value="PKc"/>
    <property type="match status" value="1"/>
</dbReference>
<dbReference type="Gene3D" id="1.10.510.10">
    <property type="entry name" value="Transferase(Phosphotransferase) domain 1"/>
    <property type="match status" value="1"/>
</dbReference>
<dbReference type="SUPFAM" id="SSF56112">
    <property type="entry name" value="Protein kinase-like (PK-like)"/>
    <property type="match status" value="1"/>
</dbReference>
<dbReference type="AlphaFoldDB" id="A0A9P9JFX7"/>
<dbReference type="PANTHER" id="PTHR24359:SF1">
    <property type="entry name" value="INHIBITOR OF NUCLEAR FACTOR KAPPA-B KINASE EPSILON SUBUNIT HOMOLOG 1-RELATED"/>
    <property type="match status" value="1"/>
</dbReference>
<evidence type="ECO:0000313" key="4">
    <source>
        <dbReference type="Proteomes" id="UP000738349"/>
    </source>
</evidence>
<dbReference type="Proteomes" id="UP000738349">
    <property type="component" value="Unassembled WGS sequence"/>
</dbReference>
<dbReference type="Gene3D" id="3.30.200.20">
    <property type="entry name" value="Phosphorylase Kinase, domain 1"/>
    <property type="match status" value="1"/>
</dbReference>
<keyword evidence="3" id="KW-0418">Kinase</keyword>
<comment type="caution">
    <text evidence="3">The sequence shown here is derived from an EMBL/GenBank/DDBJ whole genome shotgun (WGS) entry which is preliminary data.</text>
</comment>
<organism evidence="3 4">
    <name type="scientific">Dactylonectria macrodidyma</name>
    <dbReference type="NCBI Taxonomy" id="307937"/>
    <lineage>
        <taxon>Eukaryota</taxon>
        <taxon>Fungi</taxon>
        <taxon>Dikarya</taxon>
        <taxon>Ascomycota</taxon>
        <taxon>Pezizomycotina</taxon>
        <taxon>Sordariomycetes</taxon>
        <taxon>Hypocreomycetidae</taxon>
        <taxon>Hypocreales</taxon>
        <taxon>Nectriaceae</taxon>
        <taxon>Dactylonectria</taxon>
    </lineage>
</organism>
<keyword evidence="3" id="KW-0808">Transferase</keyword>
<dbReference type="PROSITE" id="PS50011">
    <property type="entry name" value="PROTEIN_KINASE_DOM"/>
    <property type="match status" value="1"/>
</dbReference>
<dbReference type="InterPro" id="IPR008271">
    <property type="entry name" value="Ser/Thr_kinase_AS"/>
</dbReference>
<gene>
    <name evidence="3" type="ORF">EDB81DRAFT_945031</name>
</gene>
<reference evidence="3" key="1">
    <citation type="journal article" date="2021" name="Nat. Commun.">
        <title>Genetic determinants of endophytism in the Arabidopsis root mycobiome.</title>
        <authorList>
            <person name="Mesny F."/>
            <person name="Miyauchi S."/>
            <person name="Thiergart T."/>
            <person name="Pickel B."/>
            <person name="Atanasova L."/>
            <person name="Karlsson M."/>
            <person name="Huettel B."/>
            <person name="Barry K.W."/>
            <person name="Haridas S."/>
            <person name="Chen C."/>
            <person name="Bauer D."/>
            <person name="Andreopoulos W."/>
            <person name="Pangilinan J."/>
            <person name="LaButti K."/>
            <person name="Riley R."/>
            <person name="Lipzen A."/>
            <person name="Clum A."/>
            <person name="Drula E."/>
            <person name="Henrissat B."/>
            <person name="Kohler A."/>
            <person name="Grigoriev I.V."/>
            <person name="Martin F.M."/>
            <person name="Hacquard S."/>
        </authorList>
    </citation>
    <scope>NUCLEOTIDE SEQUENCE</scope>
    <source>
        <strain evidence="3">MPI-CAGE-AT-0147</strain>
    </source>
</reference>
<dbReference type="PROSITE" id="PS00108">
    <property type="entry name" value="PROTEIN_KINASE_ST"/>
    <property type="match status" value="1"/>
</dbReference>
<evidence type="ECO:0000259" key="2">
    <source>
        <dbReference type="PROSITE" id="PS50011"/>
    </source>
</evidence>
<dbReference type="EMBL" id="JAGMUV010000005">
    <property type="protein sequence ID" value="KAH7156588.1"/>
    <property type="molecule type" value="Genomic_DNA"/>
</dbReference>
<name>A0A9P9JFX7_9HYPO</name>
<accession>A0A9P9JFX7</accession>
<feature type="domain" description="Protein kinase" evidence="2">
    <location>
        <begin position="169"/>
        <end position="472"/>
    </location>
</feature>
<sequence>MSNRSPQKPSDPNLYAELRDATLTCPITDRTYIPSSNIDEAITVDKVKGRLNSRKSRLRWPGRNRRFEKLVYRARKVFAIFALMDKLNEDSVKNLSKNGLTDTELPLHKVGDRLQSRCRKKEFSFPSWSENGIALFVEKQWTVLAHQLTFEAGGIVDIDLHKDCAIQFPHCEEVADSPGFSTVYRADMPSSGNKSEFDIGRVAVKKFNKEEDYNKEKKNLEKIRSINNAHLIKYLAVCDQVPCIIFPWAGGGDLAQFWDRESQNERTIDLFSWSLEQLVGLAHALEELHRIGFRHGDIKPSNIFLFVENGTGILKIADMGVSREHKQDTDLRIGVTITTASTRAYEAPEANHHKKSNTPRSRKYDCWSTGCLILEFVIWLLYDSRALESFKATRNPKLYEYYRLKAGAEDDAIAWQDAMERHPKVDEAIQCLRDDARCRNTAWEDLVDIVDSRLLKIDKNERLTAAKLHTELQAIFQRCNEDQTRLVNDAPRTDTPPIFNQPPSKAPETRTRTFESTYQ</sequence>
<evidence type="ECO:0000313" key="3">
    <source>
        <dbReference type="EMBL" id="KAH7156588.1"/>
    </source>
</evidence>
<proteinExistence type="predicted"/>
<dbReference type="GO" id="GO:0005524">
    <property type="term" value="F:ATP binding"/>
    <property type="evidence" value="ECO:0007669"/>
    <property type="project" value="InterPro"/>
</dbReference>
<keyword evidence="4" id="KW-1185">Reference proteome</keyword>
<dbReference type="InterPro" id="IPR011009">
    <property type="entry name" value="Kinase-like_dom_sf"/>
</dbReference>
<dbReference type="OrthoDB" id="1046782at2759"/>
<dbReference type="PANTHER" id="PTHR24359">
    <property type="entry name" value="SERINE/THREONINE-PROTEIN KINASE SBK1"/>
    <property type="match status" value="1"/>
</dbReference>
<dbReference type="Pfam" id="PF00069">
    <property type="entry name" value="Pkinase"/>
    <property type="match status" value="1"/>
</dbReference>
<protein>
    <submittedName>
        <fullName evidence="3">Kinase-like domain-containing protein</fullName>
    </submittedName>
</protein>
<dbReference type="SMART" id="SM00220">
    <property type="entry name" value="S_TKc"/>
    <property type="match status" value="1"/>
</dbReference>
<dbReference type="GO" id="GO:0004674">
    <property type="term" value="F:protein serine/threonine kinase activity"/>
    <property type="evidence" value="ECO:0007669"/>
    <property type="project" value="TreeGrafter"/>
</dbReference>
<feature type="region of interest" description="Disordered" evidence="1">
    <location>
        <begin position="487"/>
        <end position="519"/>
    </location>
</feature>
<dbReference type="InterPro" id="IPR000719">
    <property type="entry name" value="Prot_kinase_dom"/>
</dbReference>
<evidence type="ECO:0000256" key="1">
    <source>
        <dbReference type="SAM" id="MobiDB-lite"/>
    </source>
</evidence>